<evidence type="ECO:0000313" key="3">
    <source>
        <dbReference type="EMBL" id="SAL07440.1"/>
    </source>
</evidence>
<dbReference type="RefSeq" id="WP_082883654.1">
    <property type="nucleotide sequence ID" value="NZ_FCOX02000222.1"/>
</dbReference>
<protein>
    <submittedName>
        <fullName evidence="3">Site-specific tyrosine recombinase XerC</fullName>
    </submittedName>
</protein>
<evidence type="ECO:0000259" key="2">
    <source>
        <dbReference type="Pfam" id="PF02899"/>
    </source>
</evidence>
<dbReference type="GO" id="GO:0015074">
    <property type="term" value="P:DNA integration"/>
    <property type="evidence" value="ECO:0007669"/>
    <property type="project" value="InterPro"/>
</dbReference>
<evidence type="ECO:0000256" key="1">
    <source>
        <dbReference type="ARBA" id="ARBA00023125"/>
    </source>
</evidence>
<keyword evidence="1" id="KW-0238">DNA-binding</keyword>
<dbReference type="AlphaFoldDB" id="A0A158EL30"/>
<dbReference type="Pfam" id="PF02899">
    <property type="entry name" value="Phage_int_SAM_1"/>
    <property type="match status" value="1"/>
</dbReference>
<dbReference type="SUPFAM" id="SSF47823">
    <property type="entry name" value="lambda integrase-like, N-terminal domain"/>
    <property type="match status" value="1"/>
</dbReference>
<comment type="caution">
    <text evidence="3">The sequence shown here is derived from an EMBL/GenBank/DDBJ whole genome shotgun (WGS) entry which is preliminary data.</text>
</comment>
<dbReference type="GO" id="GO:0003677">
    <property type="term" value="F:DNA binding"/>
    <property type="evidence" value="ECO:0007669"/>
    <property type="project" value="UniProtKB-KW"/>
</dbReference>
<proteinExistence type="predicted"/>
<accession>A0A158EL30</accession>
<reference evidence="3" key="1">
    <citation type="submission" date="2016-01" db="EMBL/GenBank/DDBJ databases">
        <authorList>
            <person name="Peeters C."/>
        </authorList>
    </citation>
    <scope>NUCLEOTIDE SEQUENCE</scope>
    <source>
        <strain evidence="3">LMG 29321</strain>
    </source>
</reference>
<sequence>MPKYSRIKPGHLLGQQWFEEATLRTHADAYVQYLTERGYARETVECYFRSVAHFVHWISKRDINLCDINESTVNQFLDRHLPHCRCAPRCRHTGTDVRAD</sequence>
<dbReference type="InterPro" id="IPR004107">
    <property type="entry name" value="Integrase_SAM-like_N"/>
</dbReference>
<feature type="domain" description="Integrase SAM-like N-terminal" evidence="2">
    <location>
        <begin position="28"/>
        <end position="79"/>
    </location>
</feature>
<gene>
    <name evidence="3" type="ORF">AWB78_08581</name>
</gene>
<keyword evidence="4" id="KW-1185">Reference proteome</keyword>
<dbReference type="InterPro" id="IPR010998">
    <property type="entry name" value="Integrase_recombinase_N"/>
</dbReference>
<name>A0A158EL30_9BURK</name>
<dbReference type="Gene3D" id="1.10.150.130">
    <property type="match status" value="1"/>
</dbReference>
<dbReference type="OrthoDB" id="8912821at2"/>
<organism evidence="3 4">
    <name type="scientific">Caballeronia calidae</name>
    <dbReference type="NCBI Taxonomy" id="1777139"/>
    <lineage>
        <taxon>Bacteria</taxon>
        <taxon>Pseudomonadati</taxon>
        <taxon>Pseudomonadota</taxon>
        <taxon>Betaproteobacteria</taxon>
        <taxon>Burkholderiales</taxon>
        <taxon>Burkholderiaceae</taxon>
        <taxon>Caballeronia</taxon>
    </lineage>
</organism>
<dbReference type="EMBL" id="FCOX02000222">
    <property type="protein sequence ID" value="SAL07440.1"/>
    <property type="molecule type" value="Genomic_DNA"/>
</dbReference>
<evidence type="ECO:0000313" key="4">
    <source>
        <dbReference type="Proteomes" id="UP000071859"/>
    </source>
</evidence>
<dbReference type="Proteomes" id="UP000071859">
    <property type="component" value="Unassembled WGS sequence"/>
</dbReference>